<evidence type="ECO:0000259" key="1">
    <source>
        <dbReference type="PROSITE" id="PS51186"/>
    </source>
</evidence>
<comment type="caution">
    <text evidence="2">The sequence shown here is derived from an EMBL/GenBank/DDBJ whole genome shotgun (WGS) entry which is preliminary data.</text>
</comment>
<evidence type="ECO:0000313" key="3">
    <source>
        <dbReference type="Proteomes" id="UP000621799"/>
    </source>
</evidence>
<gene>
    <name evidence="2" type="ORF">IQ235_14850</name>
</gene>
<dbReference type="PROSITE" id="PS51186">
    <property type="entry name" value="GNAT"/>
    <property type="match status" value="1"/>
</dbReference>
<feature type="domain" description="N-acetyltransferase" evidence="1">
    <location>
        <begin position="1"/>
        <end position="153"/>
    </location>
</feature>
<dbReference type="AlphaFoldDB" id="A0A928VXJ8"/>
<dbReference type="Proteomes" id="UP000621799">
    <property type="component" value="Unassembled WGS sequence"/>
</dbReference>
<dbReference type="InterPro" id="IPR000182">
    <property type="entry name" value="GNAT_dom"/>
</dbReference>
<dbReference type="InterPro" id="IPR016181">
    <property type="entry name" value="Acyl_CoA_acyltransferase"/>
</dbReference>
<dbReference type="CDD" id="cd04301">
    <property type="entry name" value="NAT_SF"/>
    <property type="match status" value="1"/>
</dbReference>
<dbReference type="SUPFAM" id="SSF55729">
    <property type="entry name" value="Acyl-CoA N-acyltransferases (Nat)"/>
    <property type="match status" value="1"/>
</dbReference>
<dbReference type="Pfam" id="PF13527">
    <property type="entry name" value="Acetyltransf_9"/>
    <property type="match status" value="1"/>
</dbReference>
<proteinExistence type="predicted"/>
<sequence length="178" mass="19517">MHIRKALDSDLNDILSIERAAFGEETEAELVKNLLNDPSAQPLLSLLAFQDDRPVGHILFSKAHLTNSQSPVSIALLAPLAVIPDAQKQGIGGKLVERGLELLSQSGVDLVFLAGYPEYYTRQGFQSASPLGFEPTYPMPEEYPDAWMVRALHPDTIGSVSGKVVCADALNKPEYWRE</sequence>
<dbReference type="GO" id="GO:0016747">
    <property type="term" value="F:acyltransferase activity, transferring groups other than amino-acyl groups"/>
    <property type="evidence" value="ECO:0007669"/>
    <property type="project" value="InterPro"/>
</dbReference>
<organism evidence="2 3">
    <name type="scientific">Zarconia navalis LEGE 11467</name>
    <dbReference type="NCBI Taxonomy" id="1828826"/>
    <lineage>
        <taxon>Bacteria</taxon>
        <taxon>Bacillati</taxon>
        <taxon>Cyanobacteriota</taxon>
        <taxon>Cyanophyceae</taxon>
        <taxon>Oscillatoriophycideae</taxon>
        <taxon>Oscillatoriales</taxon>
        <taxon>Oscillatoriales incertae sedis</taxon>
        <taxon>Zarconia</taxon>
        <taxon>Zarconia navalis</taxon>
    </lineage>
</organism>
<reference evidence="2" key="1">
    <citation type="submission" date="2020-10" db="EMBL/GenBank/DDBJ databases">
        <authorList>
            <person name="Castelo-Branco R."/>
            <person name="Eusebio N."/>
            <person name="Adriana R."/>
            <person name="Vieira A."/>
            <person name="Brugerolle De Fraissinette N."/>
            <person name="Rezende De Castro R."/>
            <person name="Schneider M.P."/>
            <person name="Vasconcelos V."/>
            <person name="Leao P.N."/>
        </authorList>
    </citation>
    <scope>NUCLEOTIDE SEQUENCE</scope>
    <source>
        <strain evidence="2">LEGE 11467</strain>
    </source>
</reference>
<protein>
    <submittedName>
        <fullName evidence="2">N-acetyltransferase</fullName>
    </submittedName>
</protein>
<name>A0A928VXJ8_9CYAN</name>
<dbReference type="EMBL" id="JADEXN010000290">
    <property type="protein sequence ID" value="MBE9042057.1"/>
    <property type="molecule type" value="Genomic_DNA"/>
</dbReference>
<evidence type="ECO:0000313" key="2">
    <source>
        <dbReference type="EMBL" id="MBE9042057.1"/>
    </source>
</evidence>
<accession>A0A928VXJ8</accession>
<keyword evidence="3" id="KW-1185">Reference proteome</keyword>
<dbReference type="RefSeq" id="WP_264322239.1">
    <property type="nucleotide sequence ID" value="NZ_JADEXN010000290.1"/>
</dbReference>
<dbReference type="Gene3D" id="3.40.630.30">
    <property type="match status" value="1"/>
</dbReference>